<keyword evidence="5 6" id="KW-0472">Membrane</keyword>
<dbReference type="GO" id="GO:0030420">
    <property type="term" value="P:establishment of competence for transformation"/>
    <property type="evidence" value="ECO:0007669"/>
    <property type="project" value="InterPro"/>
</dbReference>
<keyword evidence="11" id="KW-1185">Reference proteome</keyword>
<feature type="transmembrane region" description="Helical" evidence="6">
    <location>
        <begin position="301"/>
        <end position="319"/>
    </location>
</feature>
<feature type="transmembrane region" description="Helical" evidence="6">
    <location>
        <begin position="325"/>
        <end position="342"/>
    </location>
</feature>
<dbReference type="eggNOG" id="COG2333">
    <property type="taxonomic scope" value="Bacteria"/>
</dbReference>
<dbReference type="NCBIfam" id="TIGR00360">
    <property type="entry name" value="ComEC_N-term"/>
    <property type="match status" value="1"/>
</dbReference>
<keyword evidence="3 6" id="KW-0812">Transmembrane</keyword>
<feature type="transmembrane region" description="Helical" evidence="6">
    <location>
        <begin position="411"/>
        <end position="438"/>
    </location>
</feature>
<dbReference type="SUPFAM" id="SSF56281">
    <property type="entry name" value="Metallo-hydrolase/oxidoreductase"/>
    <property type="match status" value="1"/>
</dbReference>
<evidence type="ECO:0000256" key="1">
    <source>
        <dbReference type="ARBA" id="ARBA00004651"/>
    </source>
</evidence>
<name>M1NJS6_DESSD</name>
<evidence type="ECO:0000259" key="9">
    <source>
        <dbReference type="Pfam" id="PF13567"/>
    </source>
</evidence>
<evidence type="ECO:0000256" key="5">
    <source>
        <dbReference type="ARBA" id="ARBA00023136"/>
    </source>
</evidence>
<dbReference type="Pfam" id="PF00753">
    <property type="entry name" value="Lactamase_B"/>
    <property type="match status" value="1"/>
</dbReference>
<dbReference type="InterPro" id="IPR036866">
    <property type="entry name" value="RibonucZ/Hydroxyglut_hydro"/>
</dbReference>
<dbReference type="InterPro" id="IPR004477">
    <property type="entry name" value="ComEC_N"/>
</dbReference>
<dbReference type="CDD" id="cd07731">
    <property type="entry name" value="ComA-like_MBL-fold"/>
    <property type="match status" value="1"/>
</dbReference>
<feature type="transmembrane region" description="Helical" evidence="6">
    <location>
        <begin position="480"/>
        <end position="501"/>
    </location>
</feature>
<dbReference type="AlphaFoldDB" id="M1NJS6"/>
<dbReference type="PATRIC" id="fig|1167006.5.peg.3571"/>
<evidence type="ECO:0000313" key="11">
    <source>
        <dbReference type="Proteomes" id="UP000011721"/>
    </source>
</evidence>
<dbReference type="Proteomes" id="UP000011721">
    <property type="component" value="Chromosome"/>
</dbReference>
<sequence length="835" mass="92664">MKRFGVLLRHYLLIALSLAFLTGIILQNACPSIPPPPVLLCSSLISLILLFGHRKTHRICIPALLLLAGLLGFLHAANSAKQSLHETTIASRITGEEDTVLIGTLHTMPLFDGKSSTITIKSHYLRLKDEKAFSQVKGLIQLRLKDTWPSSFLPGDELVIRARLSRPYRFGNPGGFNYPAFLDAKNIRTVGRISSPAHIHPLDHTQSLFHRIRYLPERMRLLLKQKIDNILPPQQAAMYRALLIGDRSGLNRAQLESFKASGVFHILAISGLHLSIVASVLFAIFYWLVRRSSFLMLRISSKKMALLATIPPLFCYALLAGFQTPVLRSLIMVVIFILSFCIHRQRSPFTTLSFAALVILLIHPATLFTVSFQLSFAAVASLILILPRLSSIMQRDTTAGNSDKKTNFFTVLFKWTSAATLVSVVATVGTAPLLIYSFNRLSTVGPIANLFIEPLLCLWTLPLGLLSLPLLFISPSLGEWLLHTGGTGITAAAVIADFLAAQEYSTLWFATPAPTLIILYYLALFLYFMKFFRKTSLLLLSIVCCLFFFPPQSFFAKYSKESELVFLDVGQGSSTFLSFPGGRRILIDGGGSSSEKFNVGESIIAPYLWNKGITTLDAVVITHPDSDHYNGIPFILNRFRPPVLWINGSDGHEQTYQELLTLAEELKIRVKKPEENQILLAAEGAVLENITSPLHTESENYATGNRISSNDDSLILKFTASNKKLSCLFPGDISSKVEKELVENVEGNRLQSSFLLSPHHGSKTSNSQLFLKNVNPWHIVVSAGSFRPLLFPSPQLRRYCKENDIQLLNTAETGALTIRTDGANTTIHRFISDAN</sequence>
<evidence type="ECO:0000256" key="4">
    <source>
        <dbReference type="ARBA" id="ARBA00022989"/>
    </source>
</evidence>
<dbReference type="STRING" id="1167006.UWK_03307"/>
<comment type="subcellular location">
    <subcellularLocation>
        <location evidence="1">Cell membrane</location>
        <topology evidence="1">Multi-pass membrane protein</topology>
    </subcellularLocation>
</comment>
<dbReference type="Gene3D" id="3.60.15.10">
    <property type="entry name" value="Ribonuclease Z/Hydroxyacylglutathione hydrolase-like"/>
    <property type="match status" value="1"/>
</dbReference>
<evidence type="ECO:0000256" key="3">
    <source>
        <dbReference type="ARBA" id="ARBA00022692"/>
    </source>
</evidence>
<dbReference type="InterPro" id="IPR035681">
    <property type="entry name" value="ComA-like_MBL"/>
</dbReference>
<keyword evidence="4 6" id="KW-1133">Transmembrane helix</keyword>
<feature type="transmembrane region" description="Helical" evidence="6">
    <location>
        <begin position="262"/>
        <end position="289"/>
    </location>
</feature>
<dbReference type="Pfam" id="PF13567">
    <property type="entry name" value="DUF4131"/>
    <property type="match status" value="1"/>
</dbReference>
<feature type="transmembrane region" description="Helical" evidence="6">
    <location>
        <begin position="507"/>
        <end position="529"/>
    </location>
</feature>
<feature type="domain" description="ComEC/Rec2-related protein" evidence="8">
    <location>
        <begin position="242"/>
        <end position="530"/>
    </location>
</feature>
<dbReference type="InterPro" id="IPR052159">
    <property type="entry name" value="Competence_DNA_uptake"/>
</dbReference>
<feature type="transmembrane region" description="Helical" evidence="6">
    <location>
        <begin position="450"/>
        <end position="473"/>
    </location>
</feature>
<dbReference type="PANTHER" id="PTHR30619:SF1">
    <property type="entry name" value="RECOMBINATION PROTEIN 2"/>
    <property type="match status" value="1"/>
</dbReference>
<protein>
    <submittedName>
        <fullName evidence="10">DNA internalization-related competence protein ComEC/Rec2</fullName>
    </submittedName>
</protein>
<keyword evidence="2" id="KW-1003">Cell membrane</keyword>
<dbReference type="NCBIfam" id="TIGR00361">
    <property type="entry name" value="ComEC_Rec2"/>
    <property type="match status" value="1"/>
</dbReference>
<feature type="transmembrane region" description="Helical" evidence="6">
    <location>
        <begin position="536"/>
        <end position="555"/>
    </location>
</feature>
<dbReference type="InterPro" id="IPR025405">
    <property type="entry name" value="DUF4131"/>
</dbReference>
<evidence type="ECO:0000256" key="6">
    <source>
        <dbReference type="SAM" id="Phobius"/>
    </source>
</evidence>
<gene>
    <name evidence="10" type="ordered locus">UWK_03307</name>
</gene>
<reference evidence="11" key="1">
    <citation type="journal article" date="2013" name="Stand. Genomic Sci.">
        <title>Complete genome sequence of Desulfocapsa sulfexigens, a marine deltaproteobacterium specialized in disproportionating inorganic sulfur compounds.</title>
        <authorList>
            <person name="Finster K.W."/>
            <person name="Kjeldsen K.U."/>
            <person name="Kube M."/>
            <person name="Reinhardt R."/>
            <person name="Mussmann M."/>
            <person name="Amann R."/>
            <person name="Schreiber L."/>
        </authorList>
    </citation>
    <scope>NUCLEOTIDE SEQUENCE [LARGE SCALE GENOMIC DNA]</scope>
    <source>
        <strain evidence="11">DSM 10523 / SB164P1</strain>
    </source>
</reference>
<feature type="transmembrane region" description="Helical" evidence="6">
    <location>
        <begin position="7"/>
        <end position="27"/>
    </location>
</feature>
<feature type="transmembrane region" description="Helical" evidence="6">
    <location>
        <begin position="33"/>
        <end position="52"/>
    </location>
</feature>
<proteinExistence type="predicted"/>
<evidence type="ECO:0000259" key="7">
    <source>
        <dbReference type="Pfam" id="PF00753"/>
    </source>
</evidence>
<evidence type="ECO:0000256" key="2">
    <source>
        <dbReference type="ARBA" id="ARBA00022475"/>
    </source>
</evidence>
<feature type="transmembrane region" description="Helical" evidence="6">
    <location>
        <begin position="59"/>
        <end position="77"/>
    </location>
</feature>
<feature type="domain" description="DUF4131" evidence="9">
    <location>
        <begin position="32"/>
        <end position="196"/>
    </location>
</feature>
<dbReference type="EMBL" id="CP003985">
    <property type="protein sequence ID" value="AGF79834.1"/>
    <property type="molecule type" value="Genomic_DNA"/>
</dbReference>
<feature type="transmembrane region" description="Helical" evidence="6">
    <location>
        <begin position="372"/>
        <end position="390"/>
    </location>
</feature>
<dbReference type="GO" id="GO:0005886">
    <property type="term" value="C:plasma membrane"/>
    <property type="evidence" value="ECO:0007669"/>
    <property type="project" value="UniProtKB-SubCell"/>
</dbReference>
<dbReference type="OrthoDB" id="9790149at2"/>
<dbReference type="HOGENOM" id="CLU_010363_2_1_7"/>
<dbReference type="KEGG" id="dsf:UWK_03307"/>
<dbReference type="PANTHER" id="PTHR30619">
    <property type="entry name" value="DNA INTERNALIZATION/COMPETENCE PROTEIN COMEC/REC2"/>
    <property type="match status" value="1"/>
</dbReference>
<organism evidence="10 11">
    <name type="scientific">Desulfocapsa sulfexigens (strain DSM 10523 / SB164P1)</name>
    <dbReference type="NCBI Taxonomy" id="1167006"/>
    <lineage>
        <taxon>Bacteria</taxon>
        <taxon>Pseudomonadati</taxon>
        <taxon>Thermodesulfobacteriota</taxon>
        <taxon>Desulfobulbia</taxon>
        <taxon>Desulfobulbales</taxon>
        <taxon>Desulfocapsaceae</taxon>
        <taxon>Desulfocapsa</taxon>
    </lineage>
</organism>
<dbReference type="eggNOG" id="COG0658">
    <property type="taxonomic scope" value="Bacteria"/>
</dbReference>
<dbReference type="Pfam" id="PF03772">
    <property type="entry name" value="Competence"/>
    <property type="match status" value="1"/>
</dbReference>
<dbReference type="InterPro" id="IPR004797">
    <property type="entry name" value="Competence_ComEC/Rec2"/>
</dbReference>
<evidence type="ECO:0000259" key="8">
    <source>
        <dbReference type="Pfam" id="PF03772"/>
    </source>
</evidence>
<feature type="transmembrane region" description="Helical" evidence="6">
    <location>
        <begin position="349"/>
        <end position="366"/>
    </location>
</feature>
<evidence type="ECO:0000313" key="10">
    <source>
        <dbReference type="EMBL" id="AGF79834.1"/>
    </source>
</evidence>
<dbReference type="InterPro" id="IPR001279">
    <property type="entry name" value="Metallo-B-lactamas"/>
</dbReference>
<feature type="domain" description="Metallo-beta-lactamase" evidence="7">
    <location>
        <begin position="568"/>
        <end position="652"/>
    </location>
</feature>
<accession>M1NJS6</accession>
<dbReference type="RefSeq" id="WP_015405518.1">
    <property type="nucleotide sequence ID" value="NC_020304.1"/>
</dbReference>